<reference evidence="3" key="1">
    <citation type="submission" date="2003-08" db="EMBL/GenBank/DDBJ databases">
        <authorList>
            <person name="Birren B."/>
            <person name="Nusbaum C."/>
            <person name="Abebe A."/>
            <person name="Abouelleil A."/>
            <person name="Adekoya E."/>
            <person name="Ait-zahra M."/>
            <person name="Allen N."/>
            <person name="Allen T."/>
            <person name="An P."/>
            <person name="Anderson M."/>
            <person name="Anderson S."/>
            <person name="Arachchi H."/>
            <person name="Armbruster J."/>
            <person name="Bachantsang P."/>
            <person name="Baldwin J."/>
            <person name="Barry A."/>
            <person name="Bayul T."/>
            <person name="Blitshsteyn B."/>
            <person name="Bloom T."/>
            <person name="Blye J."/>
            <person name="Boguslavskiy L."/>
            <person name="Borowsky M."/>
            <person name="Boukhgalter B."/>
            <person name="Brunache A."/>
            <person name="Butler J."/>
            <person name="Calixte N."/>
            <person name="Calvo S."/>
            <person name="Camarata J."/>
            <person name="Campo K."/>
            <person name="Chang J."/>
            <person name="Cheshatsang Y."/>
            <person name="Citroen M."/>
            <person name="Collymore A."/>
            <person name="Considine T."/>
            <person name="Cook A."/>
            <person name="Cooke P."/>
            <person name="Corum B."/>
            <person name="Cuomo C."/>
            <person name="David R."/>
            <person name="Dawoe T."/>
            <person name="Degray S."/>
            <person name="Dodge S."/>
            <person name="Dooley K."/>
            <person name="Dorje P."/>
            <person name="Dorjee K."/>
            <person name="Dorris L."/>
            <person name="Duffey N."/>
            <person name="Dupes A."/>
            <person name="Elkins T."/>
            <person name="Engels R."/>
            <person name="Erickson J."/>
            <person name="Farina A."/>
            <person name="Faro S."/>
            <person name="Ferreira P."/>
            <person name="Fischer H."/>
            <person name="Fitzgerald M."/>
            <person name="Foley K."/>
            <person name="Gage D."/>
            <person name="Galagan J."/>
            <person name="Gearin G."/>
            <person name="Gnerre S."/>
            <person name="Gnirke A."/>
            <person name="Goyette A."/>
            <person name="Graham J."/>
            <person name="Grandbois E."/>
            <person name="Gyaltsen K."/>
            <person name="Hafez N."/>
            <person name="Hagopian D."/>
            <person name="Hagos B."/>
            <person name="Hall J."/>
            <person name="Hatcher B."/>
            <person name="Heller A."/>
            <person name="Higgins H."/>
            <person name="Honan T."/>
            <person name="Horn A."/>
            <person name="Houde N."/>
            <person name="Hughes L."/>
            <person name="Hulme W."/>
            <person name="Husby E."/>
            <person name="Iliev I."/>
            <person name="Jaffe D."/>
            <person name="Jones C."/>
            <person name="Kamal M."/>
            <person name="Kamat A."/>
            <person name="Kamvysselis M."/>
            <person name="Karlsson E."/>
            <person name="Kells C."/>
            <person name="Kieu A."/>
            <person name="Kisner P."/>
            <person name="Kodira C."/>
            <person name="Kulbokas E."/>
            <person name="Labutti K."/>
            <person name="Lama D."/>
            <person name="Landers T."/>
            <person name="Leger J."/>
            <person name="Levine S."/>
            <person name="Lewis D."/>
            <person name="Lewis T."/>
            <person name="Lindblad-toh K."/>
            <person name="Liu X."/>
            <person name="Lokyitsang T."/>
            <person name="Lokyitsang Y."/>
            <person name="Lucien O."/>
            <person name="Lui A."/>
            <person name="Ma L.J."/>
            <person name="Mabbitt R."/>
            <person name="Macdonald J."/>
            <person name="Maclean C."/>
            <person name="Major J."/>
            <person name="Manning J."/>
            <person name="Marabella R."/>
            <person name="Maru K."/>
            <person name="Matthews C."/>
            <person name="Mauceli E."/>
            <person name="Mccarthy M."/>
            <person name="Mcdonough S."/>
            <person name="Mcghee T."/>
            <person name="Meldrim J."/>
            <person name="Meneus L."/>
            <person name="Mesirov J."/>
            <person name="Mihalev A."/>
            <person name="Mihova T."/>
            <person name="Mikkelsen T."/>
            <person name="Mlenga V."/>
            <person name="Moru K."/>
            <person name="Mozes J."/>
            <person name="Mulrain L."/>
            <person name="Munson G."/>
            <person name="Naylor J."/>
            <person name="Newes C."/>
            <person name="Nguyen C."/>
            <person name="Nguyen N."/>
            <person name="Nguyen T."/>
            <person name="Nicol R."/>
            <person name="Nielsen C."/>
            <person name="Nizzari M."/>
            <person name="Norbu C."/>
            <person name="Norbu N."/>
            <person name="O'donnell P."/>
            <person name="Okoawo O."/>
            <person name="O'leary S."/>
            <person name="Omotosho B."/>
            <person name="O'neill K."/>
            <person name="Osman S."/>
            <person name="Parker S."/>
            <person name="Perrin D."/>
            <person name="Phunkhang P."/>
            <person name="Piqani B."/>
            <person name="Purcell S."/>
            <person name="Rachupka T."/>
            <person name="Ramasamy U."/>
            <person name="Rameau R."/>
            <person name="Ray V."/>
            <person name="Raymond C."/>
            <person name="Retta R."/>
            <person name="Richardson S."/>
            <person name="Rise C."/>
            <person name="Rodriguez J."/>
            <person name="Rogers J."/>
            <person name="Rogov P."/>
            <person name="Rutman M."/>
            <person name="Schupbach R."/>
            <person name="Seaman C."/>
            <person name="Settipalli S."/>
            <person name="Sharpe T."/>
            <person name="Sheridan J."/>
            <person name="Sherpa N."/>
            <person name="Shi J."/>
            <person name="Smirnov S."/>
            <person name="Smith C."/>
            <person name="Sougnez C."/>
            <person name="Spencer B."/>
            <person name="Stalker J."/>
            <person name="Stange-thomann N."/>
            <person name="Stavropoulos S."/>
            <person name="Stetson K."/>
            <person name="Stone C."/>
            <person name="Stone S."/>
            <person name="Stubbs M."/>
            <person name="Talamas J."/>
            <person name="Tchuinga P."/>
            <person name="Tenzing P."/>
            <person name="Tesfaye S."/>
            <person name="Theodore J."/>
            <person name="Thoulutsang Y."/>
            <person name="Topham K."/>
            <person name="Towey S."/>
            <person name="Tsamla T."/>
            <person name="Tsomo N."/>
            <person name="Vallee D."/>
            <person name="Vassiliev H."/>
            <person name="Venkataraman V."/>
            <person name="Vinson J."/>
            <person name="Vo A."/>
            <person name="Wade C."/>
            <person name="Wang S."/>
            <person name="Wangchuk T."/>
            <person name="Wangdi T."/>
            <person name="Whittaker C."/>
            <person name="Wilkinson J."/>
            <person name="Wu Y."/>
            <person name="Wyman D."/>
            <person name="Yadav S."/>
            <person name="Yang S."/>
            <person name="Yang X."/>
            <person name="Yeager S."/>
            <person name="Yee E."/>
            <person name="Young G."/>
            <person name="Zainoun J."/>
            <person name="Zembeck L."/>
            <person name="Zimmer A."/>
            <person name="Zody M."/>
            <person name="Lander E."/>
        </authorList>
    </citation>
    <scope>NUCLEOTIDE SEQUENCE [LARGE SCALE GENOMIC DNA]</scope>
</reference>
<reference evidence="2" key="3">
    <citation type="submission" date="2025-09" db="UniProtKB">
        <authorList>
            <consortium name="Ensembl"/>
        </authorList>
    </citation>
    <scope>IDENTIFICATION</scope>
</reference>
<feature type="transmembrane region" description="Helical" evidence="1">
    <location>
        <begin position="312"/>
        <end position="337"/>
    </location>
</feature>
<dbReference type="AlphaFoldDB" id="H2YN05"/>
<sequence length="358" mass="39920">MLQTVLVFTVWAILHAFFMFSLSHITVTGHMSGCCDRHGAKIVGPCRLRMLQSVRSLLEFSHSAIVILWAIYILGLQQNDVESHTLLYVISFGYHIYDSYWNIRDVFVAESKNSRHVHPHDIPDPGKGKSSALRLLQNLISAGLVGLGLRAVSNELTNWRSSVVPLLMDLHPSSSWNTPSYTQRKALAHHLLAKTSEISSLISLNLLIHELPNIFRSTLKLYRISTYNNERMKESMWIHQDSGRNNTAVAASLGATAWRREHKTAQADRSAIEGFLSGLHRISFIFIRVLGGFLTLGSVLTTEALVRDTAYVTVAIVYHGLAVYLLGGIVSSASSAWTSSEDLRRSLSWQLGRNGGRN</sequence>
<proteinExistence type="predicted"/>
<feature type="transmembrane region" description="Helical" evidence="1">
    <location>
        <begin position="6"/>
        <end position="27"/>
    </location>
</feature>
<dbReference type="InParanoid" id="H2YN05"/>
<evidence type="ECO:0000313" key="3">
    <source>
        <dbReference type="Proteomes" id="UP000007875"/>
    </source>
</evidence>
<dbReference type="Proteomes" id="UP000007875">
    <property type="component" value="Unassembled WGS sequence"/>
</dbReference>
<keyword evidence="3" id="KW-1185">Reference proteome</keyword>
<dbReference type="GeneTree" id="ENSGT00390000001271"/>
<evidence type="ECO:0000313" key="2">
    <source>
        <dbReference type="Ensembl" id="ENSCSAVP00000006707.1"/>
    </source>
</evidence>
<protein>
    <submittedName>
        <fullName evidence="2">Uncharacterized protein</fullName>
    </submittedName>
</protein>
<feature type="transmembrane region" description="Helical" evidence="1">
    <location>
        <begin position="57"/>
        <end position="75"/>
    </location>
</feature>
<accession>H2YN05</accession>
<keyword evidence="1" id="KW-0472">Membrane</keyword>
<evidence type="ECO:0000256" key="1">
    <source>
        <dbReference type="SAM" id="Phobius"/>
    </source>
</evidence>
<dbReference type="HOGENOM" id="CLU_773742_0_0_1"/>
<reference evidence="2" key="2">
    <citation type="submission" date="2025-08" db="UniProtKB">
        <authorList>
            <consortium name="Ensembl"/>
        </authorList>
    </citation>
    <scope>IDENTIFICATION</scope>
</reference>
<name>H2YN05_CIOSA</name>
<keyword evidence="1" id="KW-0812">Transmembrane</keyword>
<feature type="transmembrane region" description="Helical" evidence="1">
    <location>
        <begin position="285"/>
        <end position="306"/>
    </location>
</feature>
<dbReference type="Ensembl" id="ENSCSAVT00000006793.1">
    <property type="protein sequence ID" value="ENSCSAVP00000006707.1"/>
    <property type="gene ID" value="ENSCSAVG00000004013.1"/>
</dbReference>
<organism evidence="2 3">
    <name type="scientific">Ciona savignyi</name>
    <name type="common">Pacific transparent sea squirt</name>
    <dbReference type="NCBI Taxonomy" id="51511"/>
    <lineage>
        <taxon>Eukaryota</taxon>
        <taxon>Metazoa</taxon>
        <taxon>Chordata</taxon>
        <taxon>Tunicata</taxon>
        <taxon>Ascidiacea</taxon>
        <taxon>Phlebobranchia</taxon>
        <taxon>Cionidae</taxon>
        <taxon>Ciona</taxon>
    </lineage>
</organism>
<keyword evidence="1" id="KW-1133">Transmembrane helix</keyword>